<name>A0AAE0Y0R6_9GAST</name>
<dbReference type="AlphaFoldDB" id="A0AAE0Y0R6"/>
<keyword evidence="2" id="KW-1185">Reference proteome</keyword>
<gene>
    <name evidence="1" type="ORF">RRG08_043961</name>
</gene>
<evidence type="ECO:0000313" key="2">
    <source>
        <dbReference type="Proteomes" id="UP001283361"/>
    </source>
</evidence>
<comment type="caution">
    <text evidence="1">The sequence shown here is derived from an EMBL/GenBank/DDBJ whole genome shotgun (WGS) entry which is preliminary data.</text>
</comment>
<protein>
    <submittedName>
        <fullName evidence="1">Uncharacterized protein</fullName>
    </submittedName>
</protein>
<sequence length="90" mass="10391">MASPSTCYCQLNKNQINQFLHSAYIIQSFQDQQLDLMANRRLETKVRLHRYSCQYSRTNVILSGKIRFKLSLDSQWSANGLPGGNRNPLL</sequence>
<accession>A0AAE0Y0R6</accession>
<evidence type="ECO:0000313" key="1">
    <source>
        <dbReference type="EMBL" id="KAK3728336.1"/>
    </source>
</evidence>
<reference evidence="1" key="1">
    <citation type="journal article" date="2023" name="G3 (Bethesda)">
        <title>A reference genome for the long-term kleptoplast-retaining sea slug Elysia crispata morphotype clarki.</title>
        <authorList>
            <person name="Eastman K.E."/>
            <person name="Pendleton A.L."/>
            <person name="Shaikh M.A."/>
            <person name="Suttiyut T."/>
            <person name="Ogas R."/>
            <person name="Tomko P."/>
            <person name="Gavelis G."/>
            <person name="Widhalm J.R."/>
            <person name="Wisecaver J.H."/>
        </authorList>
    </citation>
    <scope>NUCLEOTIDE SEQUENCE</scope>
    <source>
        <strain evidence="1">ECLA1</strain>
    </source>
</reference>
<organism evidence="1 2">
    <name type="scientific">Elysia crispata</name>
    <name type="common">lettuce slug</name>
    <dbReference type="NCBI Taxonomy" id="231223"/>
    <lineage>
        <taxon>Eukaryota</taxon>
        <taxon>Metazoa</taxon>
        <taxon>Spiralia</taxon>
        <taxon>Lophotrochozoa</taxon>
        <taxon>Mollusca</taxon>
        <taxon>Gastropoda</taxon>
        <taxon>Heterobranchia</taxon>
        <taxon>Euthyneura</taxon>
        <taxon>Panpulmonata</taxon>
        <taxon>Sacoglossa</taxon>
        <taxon>Placobranchoidea</taxon>
        <taxon>Plakobranchidae</taxon>
        <taxon>Elysia</taxon>
    </lineage>
</organism>
<proteinExistence type="predicted"/>
<dbReference type="Proteomes" id="UP001283361">
    <property type="component" value="Unassembled WGS sequence"/>
</dbReference>
<dbReference type="EMBL" id="JAWDGP010007193">
    <property type="protein sequence ID" value="KAK3728336.1"/>
    <property type="molecule type" value="Genomic_DNA"/>
</dbReference>